<sequence length="266" mass="28068">MLTDVWRKSLYDQRRALVGWTASIVGVVLLYAAMWPSVRNQPSLSDFLDKMPEAFRSLFASAGADMSTPAGYIQIELLSFMAPALLIVYAVGQGSTAIAGEEDHHTIDLLMGAPVSRATVLLQKALALVLGTAFLAAATGLALVAEGWLFDLSLPVRGVLAAMVHLTGLCLVFGGVALAIGAATGHAGLARGAAAALVVVTYLVNGLGPMVSWLEPVQKLSPFYQYSAHDPLRTGMSYPALLVSVVTFLVLVAVGVWGFARRDLRG</sequence>
<dbReference type="EMBL" id="CP157483">
    <property type="protein sequence ID" value="XBO44819.1"/>
    <property type="molecule type" value="Genomic_DNA"/>
</dbReference>
<accession>A0AAU7JXL9</accession>
<dbReference type="PANTHER" id="PTHR37305">
    <property type="entry name" value="INTEGRAL MEMBRANE PROTEIN-RELATED"/>
    <property type="match status" value="1"/>
</dbReference>
<organism evidence="2">
    <name type="scientific">Pedococcus sp. KACC 23699</name>
    <dbReference type="NCBI Taxonomy" id="3149228"/>
    <lineage>
        <taxon>Bacteria</taxon>
        <taxon>Bacillati</taxon>
        <taxon>Actinomycetota</taxon>
        <taxon>Actinomycetes</taxon>
        <taxon>Micrococcales</taxon>
        <taxon>Intrasporangiaceae</taxon>
        <taxon>Pedococcus</taxon>
    </lineage>
</organism>
<keyword evidence="1" id="KW-0472">Membrane</keyword>
<dbReference type="GO" id="GO:0005886">
    <property type="term" value="C:plasma membrane"/>
    <property type="evidence" value="ECO:0007669"/>
    <property type="project" value="UniProtKB-SubCell"/>
</dbReference>
<feature type="transmembrane region" description="Helical" evidence="1">
    <location>
        <begin position="17"/>
        <end position="38"/>
    </location>
</feature>
<dbReference type="PANTHER" id="PTHR37305:SF1">
    <property type="entry name" value="MEMBRANE PROTEIN"/>
    <property type="match status" value="1"/>
</dbReference>
<proteinExistence type="predicted"/>
<protein>
    <submittedName>
        <fullName evidence="2">ABC transporter permease subunit</fullName>
    </submittedName>
</protein>
<dbReference type="GO" id="GO:0140359">
    <property type="term" value="F:ABC-type transporter activity"/>
    <property type="evidence" value="ECO:0007669"/>
    <property type="project" value="InterPro"/>
</dbReference>
<dbReference type="RefSeq" id="WP_406832302.1">
    <property type="nucleotide sequence ID" value="NZ_CP157483.1"/>
</dbReference>
<feature type="transmembrane region" description="Helical" evidence="1">
    <location>
        <begin position="194"/>
        <end position="214"/>
    </location>
</feature>
<feature type="transmembrane region" description="Helical" evidence="1">
    <location>
        <begin position="125"/>
        <end position="150"/>
    </location>
</feature>
<evidence type="ECO:0000256" key="1">
    <source>
        <dbReference type="SAM" id="Phobius"/>
    </source>
</evidence>
<feature type="transmembrane region" description="Helical" evidence="1">
    <location>
        <begin position="162"/>
        <end position="182"/>
    </location>
</feature>
<evidence type="ECO:0000313" key="2">
    <source>
        <dbReference type="EMBL" id="XBO44819.1"/>
    </source>
</evidence>
<dbReference type="Pfam" id="PF12679">
    <property type="entry name" value="ABC2_membrane_2"/>
    <property type="match status" value="1"/>
</dbReference>
<reference evidence="2" key="1">
    <citation type="submission" date="2024-05" db="EMBL/GenBank/DDBJ databases">
        <authorList>
            <person name="Kim S."/>
            <person name="Heo J."/>
            <person name="Choi H."/>
            <person name="Choi Y."/>
            <person name="Kwon S.-W."/>
            <person name="Kim Y."/>
        </authorList>
    </citation>
    <scope>NUCLEOTIDE SEQUENCE</scope>
    <source>
        <strain evidence="2">KACC 23699</strain>
    </source>
</reference>
<keyword evidence="1" id="KW-1133">Transmembrane helix</keyword>
<dbReference type="AlphaFoldDB" id="A0AAU7JXL9"/>
<feature type="transmembrane region" description="Helical" evidence="1">
    <location>
        <begin position="240"/>
        <end position="260"/>
    </location>
</feature>
<feature type="transmembrane region" description="Helical" evidence="1">
    <location>
        <begin position="71"/>
        <end position="91"/>
    </location>
</feature>
<keyword evidence="1" id="KW-0812">Transmembrane</keyword>
<gene>
    <name evidence="2" type="ORF">ABEG17_05610</name>
</gene>
<name>A0AAU7JXL9_9MICO</name>